<evidence type="ECO:0000256" key="1">
    <source>
        <dbReference type="SAM" id="MobiDB-lite"/>
    </source>
</evidence>
<evidence type="ECO:0000313" key="3">
    <source>
        <dbReference type="Proteomes" id="UP000092600"/>
    </source>
</evidence>
<evidence type="ECO:0000313" key="2">
    <source>
        <dbReference type="EMBL" id="OAY63315.1"/>
    </source>
</evidence>
<sequence>MSEHFEHKYENREDVQLILHNGNNGKSHRQCHLPWMAHWMKESSISTQGCKNITASDESNEAEYVKGREFISAIKNHERTSSKNVWRCNTNVLDVVYDVQQSVGTEKGEKGNKFLNNSMTQKDVNLFHAKAVVSNTVSVHKLPGSSVNWENVNTYHFSSSENLDSEWNHFPMLDINRKIDSILNPKRKSGNGSVHDRIAELNETMSSSHLIAFASERYKFRAQRSTEKANEEVDPSRFNGHGSKMKAYSCCEENISSSSQHLVREHSINTNFTNLKHELNSGSGHRKFSFSGMRSDNKVVASSFRSRWSRMNGEISLPSISSESDTEILNDSIKKNNPFSSLHSFETQEMNSMDSERGGSINLSNETELLLTEKTLTNDSSHRKRLIVGSTDFGNGKRPSLFEMLTLPAASHDAQNEDSQRPQKSKICEVYGNGRIGTHDQLLKAQSKSSVRNRTMEIADLQAPSSFTGIGSSGTRKDITCPNSRKSGPVEHTISRDTEHFNSSKRTDSRTKELSTSRAATMDANCILSHLQEPKDPNLPIRSETPLCIEPNGRWVKRLRKDLSENLPSSPKRLKTGECSSNGEMCSLFNKVLHYNKSNSDMLKYLEEHQLLDKAVQVPNNCQKSSEVSTKTMQSWIGRWCFKSNSEKSNNVRDLLNERQLPSIGALAMMGKVMNKVRPCKFERRGPSIVWNMQGS</sequence>
<feature type="region of interest" description="Disordered" evidence="1">
    <location>
        <begin position="465"/>
        <end position="491"/>
    </location>
</feature>
<gene>
    <name evidence="2" type="ORF">ACMD2_17113</name>
</gene>
<dbReference type="EMBL" id="LSRQ01008355">
    <property type="protein sequence ID" value="OAY63315.1"/>
    <property type="molecule type" value="Genomic_DNA"/>
</dbReference>
<dbReference type="PANTHER" id="PTHR36062">
    <property type="entry name" value="OS01G0687300 PROTEIN"/>
    <property type="match status" value="1"/>
</dbReference>
<dbReference type="GO" id="GO:0010099">
    <property type="term" value="P:regulation of photomorphogenesis"/>
    <property type="evidence" value="ECO:0007669"/>
    <property type="project" value="InterPro"/>
</dbReference>
<evidence type="ECO:0008006" key="4">
    <source>
        <dbReference type="Google" id="ProtNLM"/>
    </source>
</evidence>
<accession>A0A199UFH2</accession>
<feature type="compositionally biased region" description="Polar residues" evidence="1">
    <location>
        <begin position="465"/>
        <end position="474"/>
    </location>
</feature>
<dbReference type="InterPro" id="IPR037476">
    <property type="entry name" value="PCH1"/>
</dbReference>
<proteinExistence type="predicted"/>
<organism evidence="2 3">
    <name type="scientific">Ananas comosus</name>
    <name type="common">Pineapple</name>
    <name type="synonym">Ananas ananas</name>
    <dbReference type="NCBI Taxonomy" id="4615"/>
    <lineage>
        <taxon>Eukaryota</taxon>
        <taxon>Viridiplantae</taxon>
        <taxon>Streptophyta</taxon>
        <taxon>Embryophyta</taxon>
        <taxon>Tracheophyta</taxon>
        <taxon>Spermatophyta</taxon>
        <taxon>Magnoliopsida</taxon>
        <taxon>Liliopsida</taxon>
        <taxon>Poales</taxon>
        <taxon>Bromeliaceae</taxon>
        <taxon>Bromelioideae</taxon>
        <taxon>Ananas</taxon>
    </lineage>
</organism>
<name>A0A199UFH2_ANACO</name>
<protein>
    <recommendedName>
        <fullName evidence="4">F-box protein At2g16365-like</fullName>
    </recommendedName>
</protein>
<dbReference type="Proteomes" id="UP000092600">
    <property type="component" value="Unassembled WGS sequence"/>
</dbReference>
<dbReference type="AlphaFoldDB" id="A0A199UFH2"/>
<dbReference type="PANTHER" id="PTHR36062:SF1">
    <property type="entry name" value="OS01G0687300 PROTEIN"/>
    <property type="match status" value="1"/>
</dbReference>
<reference evidence="2 3" key="1">
    <citation type="journal article" date="2016" name="DNA Res.">
        <title>The draft genome of MD-2 pineapple using hybrid error correction of long reads.</title>
        <authorList>
            <person name="Redwan R.M."/>
            <person name="Saidin A."/>
            <person name="Kumar S.V."/>
        </authorList>
    </citation>
    <scope>NUCLEOTIDE SEQUENCE [LARGE SCALE GENOMIC DNA]</scope>
    <source>
        <strain evidence="3">cv. MD2</strain>
        <tissue evidence="2">Leaf</tissue>
    </source>
</reference>
<comment type="caution">
    <text evidence="2">The sequence shown here is derived from an EMBL/GenBank/DDBJ whole genome shotgun (WGS) entry which is preliminary data.</text>
</comment>